<feature type="transmembrane region" description="Helical" evidence="1">
    <location>
        <begin position="367"/>
        <end position="387"/>
    </location>
</feature>
<dbReference type="GeneID" id="94842078"/>
<dbReference type="RefSeq" id="XP_068355550.1">
    <property type="nucleotide sequence ID" value="XM_068507374.1"/>
</dbReference>
<evidence type="ECO:0000313" key="3">
    <source>
        <dbReference type="Proteomes" id="UP000179807"/>
    </source>
</evidence>
<gene>
    <name evidence="2" type="ORF">TRFO_30475</name>
</gene>
<evidence type="ECO:0008006" key="4">
    <source>
        <dbReference type="Google" id="ProtNLM"/>
    </source>
</evidence>
<reference evidence="2" key="1">
    <citation type="submission" date="2016-10" db="EMBL/GenBank/DDBJ databases">
        <authorList>
            <person name="Benchimol M."/>
            <person name="Almeida L.G."/>
            <person name="Vasconcelos A.T."/>
            <person name="Perreira-Neves A."/>
            <person name="Rosa I.A."/>
            <person name="Tasca T."/>
            <person name="Bogo M.R."/>
            <person name="de Souza W."/>
        </authorList>
    </citation>
    <scope>NUCLEOTIDE SEQUENCE [LARGE SCALE GENOMIC DNA]</scope>
    <source>
        <strain evidence="2">K</strain>
    </source>
</reference>
<accession>A0A1J4JY27</accession>
<dbReference type="EMBL" id="MLAK01000868">
    <property type="protein sequence ID" value="OHT02414.1"/>
    <property type="molecule type" value="Genomic_DNA"/>
</dbReference>
<keyword evidence="1" id="KW-0812">Transmembrane</keyword>
<feature type="transmembrane region" description="Helical" evidence="1">
    <location>
        <begin position="244"/>
        <end position="267"/>
    </location>
</feature>
<name>A0A1J4JY27_9EUKA</name>
<keyword evidence="1" id="KW-0472">Membrane</keyword>
<dbReference type="VEuPathDB" id="TrichDB:TRFO_30475"/>
<dbReference type="Proteomes" id="UP000179807">
    <property type="component" value="Unassembled WGS sequence"/>
</dbReference>
<proteinExistence type="predicted"/>
<feature type="transmembrane region" description="Helical" evidence="1">
    <location>
        <begin position="124"/>
        <end position="145"/>
    </location>
</feature>
<dbReference type="AlphaFoldDB" id="A0A1J4JY27"/>
<evidence type="ECO:0000256" key="1">
    <source>
        <dbReference type="SAM" id="Phobius"/>
    </source>
</evidence>
<comment type="caution">
    <text evidence="2">The sequence shown here is derived from an EMBL/GenBank/DDBJ whole genome shotgun (WGS) entry which is preliminary data.</text>
</comment>
<dbReference type="GO" id="GO:0016020">
    <property type="term" value="C:membrane"/>
    <property type="evidence" value="ECO:0007669"/>
    <property type="project" value="TreeGrafter"/>
</dbReference>
<dbReference type="PANTHER" id="PTHR13146:SF1">
    <property type="entry name" value="SUGAR PHOSPHATE TRANSPORTER DOMAIN-CONTAINING PROTEIN"/>
    <property type="match status" value="1"/>
</dbReference>
<feature type="transmembrane region" description="Helical" evidence="1">
    <location>
        <begin position="179"/>
        <end position="199"/>
    </location>
</feature>
<protein>
    <recommendedName>
        <fullName evidence="4">Integral membrane protein</fullName>
    </recommendedName>
</protein>
<feature type="transmembrane region" description="Helical" evidence="1">
    <location>
        <begin position="329"/>
        <end position="347"/>
    </location>
</feature>
<keyword evidence="3" id="KW-1185">Reference proteome</keyword>
<feature type="transmembrane region" description="Helical" evidence="1">
    <location>
        <begin position="151"/>
        <end position="167"/>
    </location>
</feature>
<feature type="transmembrane region" description="Helical" evidence="1">
    <location>
        <begin position="211"/>
        <end position="232"/>
    </location>
</feature>
<feature type="transmembrane region" description="Helical" evidence="1">
    <location>
        <begin position="38"/>
        <end position="57"/>
    </location>
</feature>
<organism evidence="2 3">
    <name type="scientific">Tritrichomonas foetus</name>
    <dbReference type="NCBI Taxonomy" id="1144522"/>
    <lineage>
        <taxon>Eukaryota</taxon>
        <taxon>Metamonada</taxon>
        <taxon>Parabasalia</taxon>
        <taxon>Tritrichomonadida</taxon>
        <taxon>Tritrichomonadidae</taxon>
        <taxon>Tritrichomonas</taxon>
    </lineage>
</organism>
<evidence type="ECO:0000313" key="2">
    <source>
        <dbReference type="EMBL" id="OHT02414.1"/>
    </source>
</evidence>
<sequence length="427" mass="48290">MKWEFLIIELINGRIVFKVKHQIEFIFMIKMKSQKNPIAPYIYGTGFLLLGILLAITEKSIYQFEAYGSPEYGIHKFHKPWFYTSAIFVGMSLAIVVYVLLSIINSKQFPPIISIVKPSQYLEFIIPGFFDLIQTFMSNITIIFVGVSVDYMMRGGTILGVALILNFKFKQEFKKHEWIGMGIVALSMCLVGLSSIINAGKSSTVLLSRKWTTAIIILKAISQIAYAVKLAYEQYFSQNCGYSPVLVVGLEGSWSLFFICGVVFPVISALPGPEGNGIHEDMYDTVSMLKSNKIIMIILMGAVFGYCLYNICSVMLIQYTSAAVRTMVESFRTLLIWLLELILFYAMKSNPSFENMKDIGEEWNTGSWIQLTGFICMTFGLLQFGGYPKSLVDIFEKKSGYQKISLAEPKNSHSKYEELPVYVELFG</sequence>
<dbReference type="OrthoDB" id="29773at2759"/>
<feature type="transmembrane region" description="Helical" evidence="1">
    <location>
        <begin position="294"/>
        <end position="317"/>
    </location>
</feature>
<feature type="transmembrane region" description="Helical" evidence="1">
    <location>
        <begin position="81"/>
        <end position="104"/>
    </location>
</feature>
<dbReference type="PANTHER" id="PTHR13146">
    <property type="match status" value="1"/>
</dbReference>
<keyword evidence="1" id="KW-1133">Transmembrane helix</keyword>